<evidence type="ECO:0008006" key="5">
    <source>
        <dbReference type="Google" id="ProtNLM"/>
    </source>
</evidence>
<keyword evidence="1" id="KW-0472">Membrane</keyword>
<name>A0A5C6FF62_9BACT</name>
<keyword evidence="1" id="KW-1133">Transmembrane helix</keyword>
<proteinExistence type="predicted"/>
<dbReference type="EMBL" id="SJPW01000002">
    <property type="protein sequence ID" value="TWU59382.1"/>
    <property type="molecule type" value="Genomic_DNA"/>
</dbReference>
<sequence length="245" mass="25586" precursor="true">MKISTLFSTLLMIAFLSTHASAALVEYSSGHGDIGLAFEDGELELHYHFGDGAVLDGAPLAGEIEFAPDEAYVRVGDNAQTNVTGNVPFLGLTSGDPVWTLPSTSISGRPFLGIASEELSAADFSSATLSLTAFSGPGQFALWQAGSFGGANVFWQTLGGLDSTDLLNMAIGGHDHFNYGFTTEGIYDLELTAVANLVGGGSVTDVGTFRFLVGSATAVPEPSSFAMLATAMVVGGAIYRRRKRR</sequence>
<dbReference type="NCBIfam" id="NF038134">
    <property type="entry name" value="choice_anch_M"/>
    <property type="match status" value="1"/>
</dbReference>
<reference evidence="3 4" key="1">
    <citation type="submission" date="2019-02" db="EMBL/GenBank/DDBJ databases">
        <title>Deep-cultivation of Planctomycetes and their phenomic and genomic characterization uncovers novel biology.</title>
        <authorList>
            <person name="Wiegand S."/>
            <person name="Jogler M."/>
            <person name="Boedeker C."/>
            <person name="Pinto D."/>
            <person name="Vollmers J."/>
            <person name="Rivas-Marin E."/>
            <person name="Kohn T."/>
            <person name="Peeters S.H."/>
            <person name="Heuer A."/>
            <person name="Rast P."/>
            <person name="Oberbeckmann S."/>
            <person name="Bunk B."/>
            <person name="Jeske O."/>
            <person name="Meyerdierks A."/>
            <person name="Storesund J.E."/>
            <person name="Kallscheuer N."/>
            <person name="Luecker S."/>
            <person name="Lage O.M."/>
            <person name="Pohl T."/>
            <person name="Merkel B.J."/>
            <person name="Hornburger P."/>
            <person name="Mueller R.-W."/>
            <person name="Bruemmer F."/>
            <person name="Labrenz M."/>
            <person name="Spormann A.M."/>
            <person name="Op Den Camp H."/>
            <person name="Overmann J."/>
            <person name="Amann R."/>
            <person name="Jetten M.S.M."/>
            <person name="Mascher T."/>
            <person name="Medema M.H."/>
            <person name="Devos D.P."/>
            <person name="Kaster A.-K."/>
            <person name="Ovreas L."/>
            <person name="Rohde M."/>
            <person name="Galperin M.Y."/>
            <person name="Jogler C."/>
        </authorList>
    </citation>
    <scope>NUCLEOTIDE SEQUENCE [LARGE SCALE GENOMIC DNA]</scope>
    <source>
        <strain evidence="3 4">Poly51</strain>
    </source>
</reference>
<dbReference type="NCBIfam" id="TIGR03769">
    <property type="entry name" value="P_ac_wall_RPT"/>
    <property type="match status" value="1"/>
</dbReference>
<evidence type="ECO:0000313" key="4">
    <source>
        <dbReference type="Proteomes" id="UP000318288"/>
    </source>
</evidence>
<feature type="signal peptide" evidence="2">
    <location>
        <begin position="1"/>
        <end position="22"/>
    </location>
</feature>
<accession>A0A5C6FF62</accession>
<evidence type="ECO:0000313" key="3">
    <source>
        <dbReference type="EMBL" id="TWU59382.1"/>
    </source>
</evidence>
<gene>
    <name evidence="3" type="ORF">Poly51_21700</name>
</gene>
<dbReference type="InterPro" id="IPR013424">
    <property type="entry name" value="Ice-binding_C"/>
</dbReference>
<feature type="chain" id="PRO_5022884167" description="PEP-CTERM protein-sorting domain-containing protein" evidence="2">
    <location>
        <begin position="23"/>
        <end position="245"/>
    </location>
</feature>
<dbReference type="NCBIfam" id="TIGR02595">
    <property type="entry name" value="PEP_CTERM"/>
    <property type="match status" value="1"/>
</dbReference>
<comment type="caution">
    <text evidence="3">The sequence shown here is derived from an EMBL/GenBank/DDBJ whole genome shotgun (WGS) entry which is preliminary data.</text>
</comment>
<evidence type="ECO:0000256" key="1">
    <source>
        <dbReference type="SAM" id="Phobius"/>
    </source>
</evidence>
<keyword evidence="2" id="KW-0732">Signal</keyword>
<dbReference type="RefSeq" id="WP_186775460.1">
    <property type="nucleotide sequence ID" value="NZ_SJPW01000002.1"/>
</dbReference>
<feature type="transmembrane region" description="Helical" evidence="1">
    <location>
        <begin position="222"/>
        <end position="239"/>
    </location>
</feature>
<dbReference type="InterPro" id="IPR022435">
    <property type="entry name" value="Surface-anchored_actinobac"/>
</dbReference>
<evidence type="ECO:0000256" key="2">
    <source>
        <dbReference type="SAM" id="SignalP"/>
    </source>
</evidence>
<protein>
    <recommendedName>
        <fullName evidence="5">PEP-CTERM protein-sorting domain-containing protein</fullName>
    </recommendedName>
</protein>
<dbReference type="Proteomes" id="UP000318288">
    <property type="component" value="Unassembled WGS sequence"/>
</dbReference>
<keyword evidence="4" id="KW-1185">Reference proteome</keyword>
<dbReference type="AlphaFoldDB" id="A0A5C6FF62"/>
<keyword evidence="1" id="KW-0812">Transmembrane</keyword>
<organism evidence="3 4">
    <name type="scientific">Rubripirellula tenax</name>
    <dbReference type="NCBI Taxonomy" id="2528015"/>
    <lineage>
        <taxon>Bacteria</taxon>
        <taxon>Pseudomonadati</taxon>
        <taxon>Planctomycetota</taxon>
        <taxon>Planctomycetia</taxon>
        <taxon>Pirellulales</taxon>
        <taxon>Pirellulaceae</taxon>
        <taxon>Rubripirellula</taxon>
    </lineage>
</organism>